<dbReference type="Gene3D" id="2.40.50.100">
    <property type="match status" value="1"/>
</dbReference>
<dbReference type="Pfam" id="PF00005">
    <property type="entry name" value="ABC_tran"/>
    <property type="match status" value="1"/>
</dbReference>
<dbReference type="Gene3D" id="3.40.50.300">
    <property type="entry name" value="P-loop containing nucleotide triphosphate hydrolases"/>
    <property type="match status" value="1"/>
</dbReference>
<dbReference type="InterPro" id="IPR047641">
    <property type="entry name" value="ABC_transpr_MalK/UgpC-like"/>
</dbReference>
<keyword evidence="5 8" id="KW-0067">ATP-binding</keyword>
<feature type="domain" description="ABC transporter" evidence="7">
    <location>
        <begin position="3"/>
        <end position="232"/>
    </location>
</feature>
<dbReference type="RefSeq" id="WP_327789189.1">
    <property type="nucleotide sequence ID" value="NZ_JARGEQ010000092.1"/>
</dbReference>
<dbReference type="InterPro" id="IPR027417">
    <property type="entry name" value="P-loop_NTPase"/>
</dbReference>
<evidence type="ECO:0000256" key="6">
    <source>
        <dbReference type="ARBA" id="ARBA00023136"/>
    </source>
</evidence>
<keyword evidence="4" id="KW-0547">Nucleotide-binding</keyword>
<dbReference type="InterPro" id="IPR015853">
    <property type="entry name" value="ABC_transpr_FbpC"/>
</dbReference>
<keyword evidence="2" id="KW-0813">Transport</keyword>
<dbReference type="InterPro" id="IPR012340">
    <property type="entry name" value="NA-bd_OB-fold"/>
</dbReference>
<evidence type="ECO:0000313" key="8">
    <source>
        <dbReference type="EMBL" id="MDF1586771.1"/>
    </source>
</evidence>
<gene>
    <name evidence="8" type="ORF">PZ740_10300</name>
</gene>
<keyword evidence="3" id="KW-1003">Cell membrane</keyword>
<evidence type="ECO:0000256" key="1">
    <source>
        <dbReference type="ARBA" id="ARBA00005417"/>
    </source>
</evidence>
<dbReference type="InterPro" id="IPR003439">
    <property type="entry name" value="ABC_transporter-like_ATP-bd"/>
</dbReference>
<dbReference type="SUPFAM" id="SSF50331">
    <property type="entry name" value="MOP-like"/>
    <property type="match status" value="1"/>
</dbReference>
<dbReference type="AlphaFoldDB" id="A0AAP3XRP2"/>
<evidence type="ECO:0000313" key="9">
    <source>
        <dbReference type="Proteomes" id="UP001301140"/>
    </source>
</evidence>
<comment type="caution">
    <text evidence="8">The sequence shown here is derived from an EMBL/GenBank/DDBJ whole genome shotgun (WGS) entry which is preliminary data.</text>
</comment>
<dbReference type="GO" id="GO:0016887">
    <property type="term" value="F:ATP hydrolysis activity"/>
    <property type="evidence" value="ECO:0007669"/>
    <property type="project" value="InterPro"/>
</dbReference>
<reference evidence="8 9" key="1">
    <citation type="submission" date="2023-03" db="EMBL/GenBank/DDBJ databases">
        <title>YIM 152171 draft genome.</title>
        <authorList>
            <person name="Yang Z."/>
        </authorList>
    </citation>
    <scope>NUCLEOTIDE SEQUENCE [LARGE SCALE GENOMIC DNA]</scope>
    <source>
        <strain evidence="8 9">YIM 152171</strain>
    </source>
</reference>
<proteinExistence type="inferred from homology"/>
<dbReference type="InterPro" id="IPR003593">
    <property type="entry name" value="AAA+_ATPase"/>
</dbReference>
<sequence>MTLRLEQLARRVGKETHLYRMDLTLEPGLNVLLGPTLAGKTSLMRLMAGLDRPSEGRVLVDGTDVTSRSVRERSVAMVYQQFINYPSLTVYDNIASPLRLARLPRPEIDRKVREVAGLLHIEHLLGRLPAELSGGQQQRTAIGRALVKEADLLLLDEPLVNLDYKLREELRAELQAIFAQRRAVVVYATTEPLEALVLGGRTVVMGEGRILQTGPTLQVYHHPASTDVARIFSDPPMNMLEGTIADGRVSLGDGIAFPPCAHLAALPAGRYRFGVRANHLGIARRRPGDVEFPAEVALAEVSGSETFVHLLHDGVDLVVQEEGIHSLRLGATMSVFLAPGQLYAFDAAGALAAAPARREG</sequence>
<evidence type="ECO:0000256" key="4">
    <source>
        <dbReference type="ARBA" id="ARBA00022741"/>
    </source>
</evidence>
<dbReference type="GO" id="GO:0005524">
    <property type="term" value="F:ATP binding"/>
    <property type="evidence" value="ECO:0007669"/>
    <property type="project" value="UniProtKB-KW"/>
</dbReference>
<evidence type="ECO:0000256" key="3">
    <source>
        <dbReference type="ARBA" id="ARBA00022475"/>
    </source>
</evidence>
<evidence type="ECO:0000259" key="7">
    <source>
        <dbReference type="PROSITE" id="PS50893"/>
    </source>
</evidence>
<dbReference type="PANTHER" id="PTHR43875:SF1">
    <property type="entry name" value="OSMOPROTECTIVE COMPOUNDS UPTAKE ATP-BINDING PROTEIN GGTA"/>
    <property type="match status" value="1"/>
</dbReference>
<comment type="similarity">
    <text evidence="1">Belongs to the ABC transporter superfamily.</text>
</comment>
<dbReference type="GO" id="GO:0015408">
    <property type="term" value="F:ABC-type ferric iron transporter activity"/>
    <property type="evidence" value="ECO:0007669"/>
    <property type="project" value="InterPro"/>
</dbReference>
<dbReference type="PANTHER" id="PTHR43875">
    <property type="entry name" value="MALTODEXTRIN IMPORT ATP-BINDING PROTEIN MSMX"/>
    <property type="match status" value="1"/>
</dbReference>
<dbReference type="CDD" id="cd03259">
    <property type="entry name" value="ABC_Carb_Solutes_like"/>
    <property type="match status" value="1"/>
</dbReference>
<accession>A0AAP3XRP2</accession>
<evidence type="ECO:0000256" key="5">
    <source>
        <dbReference type="ARBA" id="ARBA00022840"/>
    </source>
</evidence>
<protein>
    <submittedName>
        <fullName evidence="8">ABC transporter ATP-binding protein</fullName>
    </submittedName>
</protein>
<name>A0AAP3XRP2_9PROT</name>
<dbReference type="SUPFAM" id="SSF52540">
    <property type="entry name" value="P-loop containing nucleoside triphosphate hydrolases"/>
    <property type="match status" value="1"/>
</dbReference>
<keyword evidence="9" id="KW-1185">Reference proteome</keyword>
<evidence type="ECO:0000256" key="2">
    <source>
        <dbReference type="ARBA" id="ARBA00022448"/>
    </source>
</evidence>
<dbReference type="GO" id="GO:0055052">
    <property type="term" value="C:ATP-binding cassette (ABC) transporter complex, substrate-binding subunit-containing"/>
    <property type="evidence" value="ECO:0007669"/>
    <property type="project" value="TreeGrafter"/>
</dbReference>
<dbReference type="PROSITE" id="PS50893">
    <property type="entry name" value="ABC_TRANSPORTER_2"/>
    <property type="match status" value="1"/>
</dbReference>
<dbReference type="EMBL" id="JARGEQ010000092">
    <property type="protein sequence ID" value="MDF1586771.1"/>
    <property type="molecule type" value="Genomic_DNA"/>
</dbReference>
<dbReference type="InterPro" id="IPR008995">
    <property type="entry name" value="Mo/tungstate-bd_C_term_dom"/>
</dbReference>
<keyword evidence="6" id="KW-0472">Membrane</keyword>
<dbReference type="SMART" id="SM00382">
    <property type="entry name" value="AAA"/>
    <property type="match status" value="1"/>
</dbReference>
<dbReference type="Gene3D" id="2.40.50.140">
    <property type="entry name" value="Nucleic acid-binding proteins"/>
    <property type="match status" value="1"/>
</dbReference>
<dbReference type="Proteomes" id="UP001301140">
    <property type="component" value="Unassembled WGS sequence"/>
</dbReference>
<organism evidence="8 9">
    <name type="scientific">Marinimicrococcus flavescens</name>
    <dbReference type="NCBI Taxonomy" id="3031815"/>
    <lineage>
        <taxon>Bacteria</taxon>
        <taxon>Pseudomonadati</taxon>
        <taxon>Pseudomonadota</taxon>
        <taxon>Alphaproteobacteria</taxon>
        <taxon>Geminicoccales</taxon>
        <taxon>Geminicoccaceae</taxon>
        <taxon>Marinimicrococcus</taxon>
    </lineage>
</organism>